<dbReference type="SUPFAM" id="SSF53649">
    <property type="entry name" value="Alkaline phosphatase-like"/>
    <property type="match status" value="1"/>
</dbReference>
<reference evidence="9 10" key="1">
    <citation type="submission" date="2018-07" db="EMBL/GenBank/DDBJ databases">
        <title>Bacillus sp. YLB-04 draft genome sequence.</title>
        <authorList>
            <person name="Yu L."/>
            <person name="Tang X."/>
        </authorList>
    </citation>
    <scope>NUCLEOTIDE SEQUENCE [LARGE SCALE GENOMIC DNA]</scope>
    <source>
        <strain evidence="9 10">YLB-04</strain>
    </source>
</reference>
<feature type="transmembrane region" description="Helical" evidence="7">
    <location>
        <begin position="64"/>
        <end position="85"/>
    </location>
</feature>
<feature type="domain" description="Sulfatase N-terminal" evidence="8">
    <location>
        <begin position="225"/>
        <end position="497"/>
    </location>
</feature>
<dbReference type="InterPro" id="IPR000917">
    <property type="entry name" value="Sulfatase_N"/>
</dbReference>
<accession>A0A3D8GSV5</accession>
<evidence type="ECO:0000256" key="1">
    <source>
        <dbReference type="ARBA" id="ARBA00004651"/>
    </source>
</evidence>
<dbReference type="PANTHER" id="PTHR47371">
    <property type="entry name" value="LIPOTEICHOIC ACID SYNTHASE"/>
    <property type="match status" value="1"/>
</dbReference>
<dbReference type="AlphaFoldDB" id="A0A3D8GSV5"/>
<dbReference type="RefSeq" id="WP_115451226.1">
    <property type="nucleotide sequence ID" value="NZ_QNQT01000002.1"/>
</dbReference>
<keyword evidence="5 7" id="KW-1133">Transmembrane helix</keyword>
<dbReference type="OrthoDB" id="5901192at2"/>
<feature type="transmembrane region" description="Helical" evidence="7">
    <location>
        <begin position="147"/>
        <end position="167"/>
    </location>
</feature>
<dbReference type="InterPro" id="IPR050448">
    <property type="entry name" value="OpgB/LTA_synthase_biosynth"/>
</dbReference>
<evidence type="ECO:0000256" key="5">
    <source>
        <dbReference type="ARBA" id="ARBA00022989"/>
    </source>
</evidence>
<protein>
    <recommendedName>
        <fullName evidence="8">Sulfatase N-terminal domain-containing protein</fullName>
    </recommendedName>
</protein>
<evidence type="ECO:0000256" key="2">
    <source>
        <dbReference type="ARBA" id="ARBA00004936"/>
    </source>
</evidence>
<evidence type="ECO:0000313" key="10">
    <source>
        <dbReference type="Proteomes" id="UP000257144"/>
    </source>
</evidence>
<comment type="caution">
    <text evidence="9">The sequence shown here is derived from an EMBL/GenBank/DDBJ whole genome shotgun (WGS) entry which is preliminary data.</text>
</comment>
<organism evidence="9 10">
    <name type="scientific">Neobacillus piezotolerans</name>
    <dbReference type="NCBI Taxonomy" id="2259171"/>
    <lineage>
        <taxon>Bacteria</taxon>
        <taxon>Bacillati</taxon>
        <taxon>Bacillota</taxon>
        <taxon>Bacilli</taxon>
        <taxon>Bacillales</taxon>
        <taxon>Bacillaceae</taxon>
        <taxon>Neobacillus</taxon>
    </lineage>
</organism>
<dbReference type="Gene3D" id="3.40.720.10">
    <property type="entry name" value="Alkaline Phosphatase, subunit A"/>
    <property type="match status" value="1"/>
</dbReference>
<feature type="transmembrane region" description="Helical" evidence="7">
    <location>
        <begin position="37"/>
        <end position="59"/>
    </location>
</feature>
<dbReference type="InterPro" id="IPR017850">
    <property type="entry name" value="Alkaline_phosphatase_core_sf"/>
</dbReference>
<dbReference type="GO" id="GO:0005886">
    <property type="term" value="C:plasma membrane"/>
    <property type="evidence" value="ECO:0007669"/>
    <property type="project" value="UniProtKB-SubCell"/>
</dbReference>
<evidence type="ECO:0000256" key="6">
    <source>
        <dbReference type="ARBA" id="ARBA00023136"/>
    </source>
</evidence>
<dbReference type="EMBL" id="QNQT01000002">
    <property type="protein sequence ID" value="RDU37554.1"/>
    <property type="molecule type" value="Genomic_DNA"/>
</dbReference>
<evidence type="ECO:0000256" key="3">
    <source>
        <dbReference type="ARBA" id="ARBA00022475"/>
    </source>
</evidence>
<keyword evidence="3" id="KW-1003">Cell membrane</keyword>
<evidence type="ECO:0000256" key="7">
    <source>
        <dbReference type="SAM" id="Phobius"/>
    </source>
</evidence>
<evidence type="ECO:0000256" key="4">
    <source>
        <dbReference type="ARBA" id="ARBA00022692"/>
    </source>
</evidence>
<sequence length="860" mass="98771">MQKKVLPISIILYLISFCSGRFVLIDTKELKLEKVELIIPVLLDLSFAVLVLFISFFIFKKTKIIASVFLLVINIFHISNMEYIYALNGVININDIHYLQDTEFIKGSLSLNFLMYTLILFLASILFFVTLHYLSKNQHCRYPSNKYLLITLVSFWGLQFVSTTSSWEKSNFILLSIMNSFNKQISLSADASIDYKKIYDDFYSYNKVVDGQQIPLGKEYSSKENVLLVVLEGIPGAYLEEVQKKNGFDYDTKINSFEKIYNHSVVIPNLITHNNQTIRGLYTILSGKYPKLDASTPKATEYSQSENKDDMLPSILRKQGYNTVFLQAAPLEFMSKEQFAMDAGFNTILGEDNFKYQYIEFGWGIDDKAFFEQSFEYLNELNNREKPWFTTMLTVGTHHPYAFPPELEKEFPGPKEAAVKYLDDSLSSFLDSLEKSGITEDTLILFTSDESHGVNGQPLGSNWGFLLAYDPNIDGPIINKGVYGQIDILPSILDYLGLSSELNGRSIFRNYEQERPIMFSTHYDGKIYYIKNKGIVYQVNSHGDLTQINYKNNLFEGDYQIEEIKNYKLRDKIMSYATALNNELSRNYSMDKIALQKSKKIPLENSKKLLISSGQYLTLPEDSMVNISFDYKIDDYSMVNSLVFDLTLNGEERLSTIKRSKEFEHVEHEFYNNKKVEKFSFDLFITPYLKGNENTNIKITNLEISFNNNSNEKLVSDFKKVANLSLNSNILPYFSFASSAYPTSNGNVQIKKIQNNSFLMFGPYMTIGSGKYYAEVTLSNFKSLSADDFSLILDVVSNLGENTIGEKEYSFREYDLKKEKIKLTIPFEIQHPSTNDLEIRLRGNSISGMIIEDVRILEVN</sequence>
<proteinExistence type="predicted"/>
<keyword evidence="4 7" id="KW-0812">Transmembrane</keyword>
<dbReference type="Proteomes" id="UP000257144">
    <property type="component" value="Unassembled WGS sequence"/>
</dbReference>
<evidence type="ECO:0000259" key="8">
    <source>
        <dbReference type="Pfam" id="PF00884"/>
    </source>
</evidence>
<dbReference type="PANTHER" id="PTHR47371:SF3">
    <property type="entry name" value="PHOSPHOGLYCEROL TRANSFERASE I"/>
    <property type="match status" value="1"/>
</dbReference>
<feature type="transmembrane region" description="Helical" evidence="7">
    <location>
        <begin position="113"/>
        <end position="135"/>
    </location>
</feature>
<dbReference type="CDD" id="cd16015">
    <property type="entry name" value="LTA_synthase"/>
    <property type="match status" value="1"/>
</dbReference>
<keyword evidence="6 7" id="KW-0472">Membrane</keyword>
<dbReference type="Pfam" id="PF00884">
    <property type="entry name" value="Sulfatase"/>
    <property type="match status" value="1"/>
</dbReference>
<gene>
    <name evidence="9" type="ORF">DRW41_06850</name>
</gene>
<comment type="subcellular location">
    <subcellularLocation>
        <location evidence="1">Cell membrane</location>
        <topology evidence="1">Multi-pass membrane protein</topology>
    </subcellularLocation>
</comment>
<feature type="transmembrane region" description="Helical" evidence="7">
    <location>
        <begin position="5"/>
        <end position="25"/>
    </location>
</feature>
<comment type="pathway">
    <text evidence="2">Cell wall biogenesis; lipoteichoic acid biosynthesis.</text>
</comment>
<name>A0A3D8GSV5_9BACI</name>
<keyword evidence="10" id="KW-1185">Reference proteome</keyword>
<evidence type="ECO:0000313" key="9">
    <source>
        <dbReference type="EMBL" id="RDU37554.1"/>
    </source>
</evidence>